<comment type="similarity">
    <text evidence="1">Belongs to the thioredoxin family. DsbA subfamily.</text>
</comment>
<keyword evidence="5" id="KW-0676">Redox-active center</keyword>
<dbReference type="SUPFAM" id="SSF52833">
    <property type="entry name" value="Thioredoxin-like"/>
    <property type="match status" value="1"/>
</dbReference>
<keyword evidence="7" id="KW-1133">Transmembrane helix</keyword>
<evidence type="ECO:0000313" key="9">
    <source>
        <dbReference type="EMBL" id="RJR26271.1"/>
    </source>
</evidence>
<proteinExistence type="inferred from homology"/>
<keyword evidence="7" id="KW-0472">Membrane</keyword>
<dbReference type="InterPro" id="IPR012336">
    <property type="entry name" value="Thioredoxin-like_fold"/>
</dbReference>
<keyword evidence="4" id="KW-1015">Disulfide bond</keyword>
<organism evidence="9 10">
    <name type="scientific">candidate division WWE3 bacterium</name>
    <dbReference type="NCBI Taxonomy" id="2053526"/>
    <lineage>
        <taxon>Bacteria</taxon>
        <taxon>Katanobacteria</taxon>
    </lineage>
</organism>
<dbReference type="InterPro" id="IPR036249">
    <property type="entry name" value="Thioredoxin-like_sf"/>
</dbReference>
<dbReference type="EMBL" id="QZJF01000024">
    <property type="protein sequence ID" value="RJR26271.1"/>
    <property type="molecule type" value="Genomic_DNA"/>
</dbReference>
<keyword evidence="7" id="KW-0812">Transmembrane</keyword>
<feature type="region of interest" description="Disordered" evidence="6">
    <location>
        <begin position="56"/>
        <end position="85"/>
    </location>
</feature>
<comment type="caution">
    <text evidence="9">The sequence shown here is derived from an EMBL/GenBank/DDBJ whole genome shotgun (WGS) entry which is preliminary data.</text>
</comment>
<dbReference type="Proteomes" id="UP000265540">
    <property type="component" value="Unassembled WGS sequence"/>
</dbReference>
<evidence type="ECO:0000256" key="1">
    <source>
        <dbReference type="ARBA" id="ARBA00005791"/>
    </source>
</evidence>
<evidence type="ECO:0000256" key="5">
    <source>
        <dbReference type="ARBA" id="ARBA00023284"/>
    </source>
</evidence>
<dbReference type="PANTHER" id="PTHR13887:SF14">
    <property type="entry name" value="DISULFIDE BOND FORMATION PROTEIN D"/>
    <property type="match status" value="1"/>
</dbReference>
<keyword evidence="2" id="KW-0732">Signal</keyword>
<reference evidence="9 10" key="1">
    <citation type="journal article" date="2017" name="ISME J.">
        <title>Energy and carbon metabolisms in a deep terrestrial subsurface fluid microbial community.</title>
        <authorList>
            <person name="Momper L."/>
            <person name="Jungbluth S.P."/>
            <person name="Lee M.D."/>
            <person name="Amend J.P."/>
        </authorList>
    </citation>
    <scope>NUCLEOTIDE SEQUENCE [LARGE SCALE GENOMIC DNA]</scope>
    <source>
        <strain evidence="9">SURF_46</strain>
    </source>
</reference>
<feature type="compositionally biased region" description="Polar residues" evidence="6">
    <location>
        <begin position="60"/>
        <end position="74"/>
    </location>
</feature>
<dbReference type="Gene3D" id="3.40.30.10">
    <property type="entry name" value="Glutaredoxin"/>
    <property type="match status" value="1"/>
</dbReference>
<protein>
    <submittedName>
        <fullName evidence="9">Disulfide bond formation protein DsbA</fullName>
    </submittedName>
</protein>
<evidence type="ECO:0000256" key="7">
    <source>
        <dbReference type="SAM" id="Phobius"/>
    </source>
</evidence>
<evidence type="ECO:0000259" key="8">
    <source>
        <dbReference type="PROSITE" id="PS51352"/>
    </source>
</evidence>
<dbReference type="Pfam" id="PF13462">
    <property type="entry name" value="Thioredoxin_4"/>
    <property type="match status" value="1"/>
</dbReference>
<dbReference type="AlphaFoldDB" id="A0A3A4ZAE9"/>
<evidence type="ECO:0000256" key="4">
    <source>
        <dbReference type="ARBA" id="ARBA00023157"/>
    </source>
</evidence>
<keyword evidence="3" id="KW-0560">Oxidoreductase</keyword>
<feature type="transmembrane region" description="Helical" evidence="7">
    <location>
        <begin position="20"/>
        <end position="40"/>
    </location>
</feature>
<dbReference type="InterPro" id="IPR013766">
    <property type="entry name" value="Thioredoxin_domain"/>
</dbReference>
<evidence type="ECO:0000256" key="3">
    <source>
        <dbReference type="ARBA" id="ARBA00023002"/>
    </source>
</evidence>
<sequence>MEENNIKEITKKLPNFITGNLLQVVLVVMLIGASFAIGSLSTKVRFYEKSGATPKAANLGANNAPTPNLPSQPQEAGEVKPINDKDHIRGNNKARIALIEYSDLECPFCKRFHPTAQQVVDAYKDDVVWVYRHFPLDQLHSKADKEAEATECAYKLAGNDGFWKLADKIFEVTPANNGLDLATLPDLAAGVGLNKQSFQTCLDSGEMAAHVEEDYQSGVTAGVNGTPGNILLDTKTGKTRVLPGAVPFDMIKQAIDEMLKS</sequence>
<dbReference type="PROSITE" id="PS51352">
    <property type="entry name" value="THIOREDOXIN_2"/>
    <property type="match status" value="1"/>
</dbReference>
<evidence type="ECO:0000256" key="2">
    <source>
        <dbReference type="ARBA" id="ARBA00022729"/>
    </source>
</evidence>
<feature type="domain" description="Thioredoxin" evidence="8">
    <location>
        <begin position="60"/>
        <end position="260"/>
    </location>
</feature>
<dbReference type="PANTHER" id="PTHR13887">
    <property type="entry name" value="GLUTATHIONE S-TRANSFERASE KAPPA"/>
    <property type="match status" value="1"/>
</dbReference>
<dbReference type="GO" id="GO:0016491">
    <property type="term" value="F:oxidoreductase activity"/>
    <property type="evidence" value="ECO:0007669"/>
    <property type="project" value="UniProtKB-KW"/>
</dbReference>
<accession>A0A3A4ZAE9</accession>
<evidence type="ECO:0000313" key="10">
    <source>
        <dbReference type="Proteomes" id="UP000265540"/>
    </source>
</evidence>
<evidence type="ECO:0000256" key="6">
    <source>
        <dbReference type="SAM" id="MobiDB-lite"/>
    </source>
</evidence>
<gene>
    <name evidence="9" type="ORF">C4561_05650</name>
</gene>
<name>A0A3A4ZAE9_UNCKA</name>